<feature type="compositionally biased region" description="Polar residues" evidence="1">
    <location>
        <begin position="1"/>
        <end position="25"/>
    </location>
</feature>
<dbReference type="RefSeq" id="WP_009602053.1">
    <property type="nucleotide sequence ID" value="NZ_AEIU01000083.1"/>
</dbReference>
<dbReference type="OrthoDB" id="2664633at2"/>
<evidence type="ECO:0000313" key="3">
    <source>
        <dbReference type="Proteomes" id="UP000002943"/>
    </source>
</evidence>
<reference evidence="2 3" key="1">
    <citation type="journal article" date="2012" name="Int. J. Syst. Evol. Microbiol.">
        <title>Vibrio caribbeanicus sp. nov., isolated from the marine sponge Scleritoderma cyanea.</title>
        <authorList>
            <person name="Hoffmann M."/>
            <person name="Monday S.R."/>
            <person name="Allard M.W."/>
            <person name="Strain E.A."/>
            <person name="Whittaker P."/>
            <person name="Naum M."/>
            <person name="McCarthy P.J."/>
            <person name="Lopez J.V."/>
            <person name="Fischer M."/>
            <person name="Brown E.W."/>
        </authorList>
    </citation>
    <scope>NUCLEOTIDE SEQUENCE [LARGE SCALE GENOMIC DNA]</scope>
    <source>
        <strain evidence="2 3">ATCC BAA-2122</strain>
    </source>
</reference>
<comment type="caution">
    <text evidence="2">The sequence shown here is derived from an EMBL/GenBank/DDBJ whole genome shotgun (WGS) entry which is preliminary data.</text>
</comment>
<evidence type="ECO:0000256" key="1">
    <source>
        <dbReference type="SAM" id="MobiDB-lite"/>
    </source>
</evidence>
<dbReference type="eggNOG" id="COG1196">
    <property type="taxonomic scope" value="Bacteria"/>
</dbReference>
<keyword evidence="3" id="KW-1185">Reference proteome</keyword>
<dbReference type="Proteomes" id="UP000002943">
    <property type="component" value="Unassembled WGS sequence"/>
</dbReference>
<gene>
    <name evidence="2" type="ORF">VIBC2010_01453</name>
</gene>
<organism evidence="2 3">
    <name type="scientific">Vibrio caribbeanicus ATCC BAA-2122</name>
    <dbReference type="NCBI Taxonomy" id="796620"/>
    <lineage>
        <taxon>Bacteria</taxon>
        <taxon>Pseudomonadati</taxon>
        <taxon>Pseudomonadota</taxon>
        <taxon>Gammaproteobacteria</taxon>
        <taxon>Vibrionales</taxon>
        <taxon>Vibrionaceae</taxon>
        <taxon>Vibrio</taxon>
    </lineage>
</organism>
<dbReference type="EMBL" id="AEIU01000083">
    <property type="protein sequence ID" value="EFP95900.1"/>
    <property type="molecule type" value="Genomic_DNA"/>
</dbReference>
<evidence type="ECO:0000313" key="2">
    <source>
        <dbReference type="EMBL" id="EFP95900.1"/>
    </source>
</evidence>
<feature type="region of interest" description="Disordered" evidence="1">
    <location>
        <begin position="1"/>
        <end position="26"/>
    </location>
</feature>
<sequence length="639" mass="71012">MAISTVSTQSPEINIQHNQGSQQISGKLGEKSISATATSVEASNLARTHDPISNTPKKDLKVLFNESQFNKEKDTRGFSFQLLKGGDNRFETSVTRGITHYQSKELKNVVTLLKTVQNTPSENNLSKLENALTVWQEKKPKEAENRGERVRELQSEIKGLTSKIQANRAEDAGVLKLSIDPQKADLFHSSSVTLDQFGRVQGLGQISQAKIDILKNSTTTPLTELNSMAERTAPKTESESIIEFAFKFSQSSDPEVQELANEAKSLWMSGGVNKDSLTNLLEKAKDKLANDDPLQSVVSKQISDVKKEKHNNQYMDALFNRRFDSEIAHNMVKNPSKNALDNAKQIGEYLANDFSRRMVDREKSSIDQKLNSFANMISTDVRPWFSRVPEVTTFIASPTMENFDKMMRQVDDGFGMIKIPFLAVKLHTDGTMGFDTKSYKMDGDKFYGQAITKARSPSDQTIKPAQTPQTNHYGTGLAYQPKGAVYDDFISGRSVPDTKILGQELSQHDKNAFENSAAVVTGASGSTNIMTHMAKYLAKENDNFSTKQSQLNTLAFLTFDGGHSLNESMSVYTALQAEGDERVKALNNYHINYEDIIALAEQDNKAGVADSIEKAYTSTLQFYEQNAYSSPKNNQIIMG</sequence>
<dbReference type="CDD" id="cd21073">
    <property type="entry name" value="toxin_BteA-MLD_like"/>
    <property type="match status" value="1"/>
</dbReference>
<proteinExistence type="predicted"/>
<name>E3BLX2_9VIBR</name>
<accession>E3BLX2</accession>
<feature type="compositionally biased region" description="Polar residues" evidence="1">
    <location>
        <begin position="455"/>
        <end position="473"/>
    </location>
</feature>
<feature type="region of interest" description="Disordered" evidence="1">
    <location>
        <begin position="455"/>
        <end position="474"/>
    </location>
</feature>
<dbReference type="AlphaFoldDB" id="E3BLX2"/>
<protein>
    <submittedName>
        <fullName evidence="2">RTX toxin RtxA-like protein</fullName>
    </submittedName>
</protein>